<dbReference type="GO" id="GO:0032993">
    <property type="term" value="C:protein-DNA complex"/>
    <property type="evidence" value="ECO:0007669"/>
    <property type="project" value="TreeGrafter"/>
</dbReference>
<dbReference type="Gene3D" id="1.10.10.10">
    <property type="entry name" value="Winged helix-like DNA-binding domain superfamily/Winged helix DNA-binding domain"/>
    <property type="match status" value="1"/>
</dbReference>
<dbReference type="GO" id="GO:0003677">
    <property type="term" value="F:DNA binding"/>
    <property type="evidence" value="ECO:0007669"/>
    <property type="project" value="UniProtKB-KW"/>
</dbReference>
<dbReference type="GO" id="GO:0003700">
    <property type="term" value="F:DNA-binding transcription factor activity"/>
    <property type="evidence" value="ECO:0007669"/>
    <property type="project" value="InterPro"/>
</dbReference>
<dbReference type="AlphaFoldDB" id="A0A1I5SPR6"/>
<dbReference type="Gene3D" id="3.40.190.10">
    <property type="entry name" value="Periplasmic binding protein-like II"/>
    <property type="match status" value="2"/>
</dbReference>
<dbReference type="EMBL" id="FOWW01000003">
    <property type="protein sequence ID" value="SFP72784.1"/>
    <property type="molecule type" value="Genomic_DNA"/>
</dbReference>
<dbReference type="InterPro" id="IPR005119">
    <property type="entry name" value="LysR_subst-bd"/>
</dbReference>
<dbReference type="SUPFAM" id="SSF46785">
    <property type="entry name" value="Winged helix' DNA-binding domain"/>
    <property type="match status" value="1"/>
</dbReference>
<evidence type="ECO:0000256" key="4">
    <source>
        <dbReference type="ARBA" id="ARBA00023163"/>
    </source>
</evidence>
<dbReference type="InterPro" id="IPR036388">
    <property type="entry name" value="WH-like_DNA-bd_sf"/>
</dbReference>
<reference evidence="8" key="1">
    <citation type="submission" date="2016-10" db="EMBL/GenBank/DDBJ databases">
        <authorList>
            <person name="Varghese N."/>
            <person name="Submissions S."/>
        </authorList>
    </citation>
    <scope>NUCLEOTIDE SEQUENCE [LARGE SCALE GENOMIC DNA]</scope>
    <source>
        <strain evidence="8">CGMCC 4.5579</strain>
    </source>
</reference>
<dbReference type="SUPFAM" id="SSF53850">
    <property type="entry name" value="Periplasmic binding protein-like II"/>
    <property type="match status" value="1"/>
</dbReference>
<evidence type="ECO:0000256" key="3">
    <source>
        <dbReference type="ARBA" id="ARBA00023125"/>
    </source>
</evidence>
<keyword evidence="3 7" id="KW-0238">DNA-binding</keyword>
<dbReference type="PROSITE" id="PS50931">
    <property type="entry name" value="HTH_LYSR"/>
    <property type="match status" value="1"/>
</dbReference>
<dbReference type="FunFam" id="1.10.10.10:FF:000001">
    <property type="entry name" value="LysR family transcriptional regulator"/>
    <property type="match status" value="1"/>
</dbReference>
<sequence length="340" mass="35799">MDLTVQHLRYFLAVAESLHFTRAAERLRIAPPSLSQQIAALERRLGVALFHRTSRRVELTAAGAELLPLARHAVASVDDVLAWADRRRAAGTRLRLGLVVGNRITAAILAAAAERLPDVRWEVRRVGFAEPVELLRAGRVDAVLAPAARPPEVPGVRAVPLWREGRVLVVSATHPLAGRPGVGIEETNAERFVAADTGPELADWFVVPRAGGVRPRVDPEVTTFEEVLEVCAAGLGVNIAGSTAAVSHARADLAYVPVTDVPEIAVYLLRPPATRGVAAALERIAVRVARREAGRCGGRPLAQRSSPTERSGGGPTTTTSSSARAAGGGAGGTTSSDVSS</sequence>
<proteinExistence type="inferred from homology"/>
<dbReference type="InterPro" id="IPR000847">
    <property type="entry name" value="LysR_HTH_N"/>
</dbReference>
<comment type="similarity">
    <text evidence="1">Belongs to the LysR transcriptional regulatory family.</text>
</comment>
<dbReference type="Proteomes" id="UP000198727">
    <property type="component" value="Unassembled WGS sequence"/>
</dbReference>
<dbReference type="InterPro" id="IPR036390">
    <property type="entry name" value="WH_DNA-bd_sf"/>
</dbReference>
<accession>A0A1I5SPR6</accession>
<keyword evidence="8" id="KW-1185">Reference proteome</keyword>
<gene>
    <name evidence="7" type="ORF">SAMN05421810_103227</name>
</gene>
<organism evidence="7 8">
    <name type="scientific">Amycolatopsis arida</name>
    <dbReference type="NCBI Taxonomy" id="587909"/>
    <lineage>
        <taxon>Bacteria</taxon>
        <taxon>Bacillati</taxon>
        <taxon>Actinomycetota</taxon>
        <taxon>Actinomycetes</taxon>
        <taxon>Pseudonocardiales</taxon>
        <taxon>Pseudonocardiaceae</taxon>
        <taxon>Amycolatopsis</taxon>
    </lineage>
</organism>
<dbReference type="PANTHER" id="PTHR30346:SF0">
    <property type="entry name" value="HCA OPERON TRANSCRIPTIONAL ACTIVATOR HCAR"/>
    <property type="match status" value="1"/>
</dbReference>
<evidence type="ECO:0000256" key="1">
    <source>
        <dbReference type="ARBA" id="ARBA00009437"/>
    </source>
</evidence>
<evidence type="ECO:0000256" key="2">
    <source>
        <dbReference type="ARBA" id="ARBA00023015"/>
    </source>
</evidence>
<evidence type="ECO:0000313" key="7">
    <source>
        <dbReference type="EMBL" id="SFP72784.1"/>
    </source>
</evidence>
<name>A0A1I5SPR6_9PSEU</name>
<feature type="domain" description="HTH lysR-type" evidence="6">
    <location>
        <begin position="1"/>
        <end position="60"/>
    </location>
</feature>
<evidence type="ECO:0000256" key="5">
    <source>
        <dbReference type="SAM" id="MobiDB-lite"/>
    </source>
</evidence>
<dbReference type="RefSeq" id="WP_092529893.1">
    <property type="nucleotide sequence ID" value="NZ_FOWW01000003.1"/>
</dbReference>
<keyword evidence="2" id="KW-0805">Transcription regulation</keyword>
<keyword evidence="4" id="KW-0804">Transcription</keyword>
<feature type="region of interest" description="Disordered" evidence="5">
    <location>
        <begin position="295"/>
        <end position="340"/>
    </location>
</feature>
<dbReference type="STRING" id="587909.SAMN05421810_103227"/>
<dbReference type="PRINTS" id="PR00039">
    <property type="entry name" value="HTHLYSR"/>
</dbReference>
<protein>
    <submittedName>
        <fullName evidence="7">DNA-binding transcriptional regulator, LysR family</fullName>
    </submittedName>
</protein>
<dbReference type="Pfam" id="PF00126">
    <property type="entry name" value="HTH_1"/>
    <property type="match status" value="1"/>
</dbReference>
<evidence type="ECO:0000259" key="6">
    <source>
        <dbReference type="PROSITE" id="PS50931"/>
    </source>
</evidence>
<dbReference type="PANTHER" id="PTHR30346">
    <property type="entry name" value="TRANSCRIPTIONAL DUAL REGULATOR HCAR-RELATED"/>
    <property type="match status" value="1"/>
</dbReference>
<dbReference type="OrthoDB" id="4140098at2"/>
<evidence type="ECO:0000313" key="8">
    <source>
        <dbReference type="Proteomes" id="UP000198727"/>
    </source>
</evidence>
<dbReference type="Pfam" id="PF03466">
    <property type="entry name" value="LysR_substrate"/>
    <property type="match status" value="1"/>
</dbReference>
<feature type="compositionally biased region" description="Low complexity" evidence="5">
    <location>
        <begin position="305"/>
        <end position="325"/>
    </location>
</feature>